<dbReference type="SUPFAM" id="SSF51182">
    <property type="entry name" value="RmlC-like cupins"/>
    <property type="match status" value="1"/>
</dbReference>
<gene>
    <name evidence="10" type="ORF">ACFO1S_19010</name>
</gene>
<evidence type="ECO:0000256" key="6">
    <source>
        <dbReference type="ARBA" id="ARBA00023125"/>
    </source>
</evidence>
<evidence type="ECO:0000256" key="4">
    <source>
        <dbReference type="ARBA" id="ARBA00022729"/>
    </source>
</evidence>
<dbReference type="InterPro" id="IPR014710">
    <property type="entry name" value="RmlC-like_jellyroll"/>
</dbReference>
<evidence type="ECO:0000256" key="1">
    <source>
        <dbReference type="ARBA" id="ARBA00004196"/>
    </source>
</evidence>
<feature type="domain" description="Fe/B12 periplasmic-binding" evidence="9">
    <location>
        <begin position="269"/>
        <end position="535"/>
    </location>
</feature>
<dbReference type="Gene3D" id="2.60.120.10">
    <property type="entry name" value="Jelly Rolls"/>
    <property type="match status" value="1"/>
</dbReference>
<dbReference type="Pfam" id="PF01497">
    <property type="entry name" value="Peripla_BP_2"/>
    <property type="match status" value="1"/>
</dbReference>
<dbReference type="InterPro" id="IPR002491">
    <property type="entry name" value="ABC_transptr_periplasmic_BD"/>
</dbReference>
<dbReference type="PROSITE" id="PS50983">
    <property type="entry name" value="FE_B12_PBP"/>
    <property type="match status" value="1"/>
</dbReference>
<evidence type="ECO:0000259" key="9">
    <source>
        <dbReference type="PROSITE" id="PS50983"/>
    </source>
</evidence>
<dbReference type="InterPro" id="IPR018060">
    <property type="entry name" value="HTH_AraC"/>
</dbReference>
<comment type="similarity">
    <text evidence="2">Belongs to the bacterial solute-binding protein 8 family.</text>
</comment>
<evidence type="ECO:0000313" key="11">
    <source>
        <dbReference type="Proteomes" id="UP001595755"/>
    </source>
</evidence>
<evidence type="ECO:0000256" key="3">
    <source>
        <dbReference type="ARBA" id="ARBA00022448"/>
    </source>
</evidence>
<organism evidence="10 11">
    <name type="scientific">Cohnella boryungensis</name>
    <dbReference type="NCBI Taxonomy" id="768479"/>
    <lineage>
        <taxon>Bacteria</taxon>
        <taxon>Bacillati</taxon>
        <taxon>Bacillota</taxon>
        <taxon>Bacilli</taxon>
        <taxon>Bacillales</taxon>
        <taxon>Paenibacillaceae</taxon>
        <taxon>Cohnella</taxon>
    </lineage>
</organism>
<dbReference type="InterPro" id="IPR018062">
    <property type="entry name" value="HTH_AraC-typ_CS"/>
</dbReference>
<dbReference type="Proteomes" id="UP001595755">
    <property type="component" value="Unassembled WGS sequence"/>
</dbReference>
<reference evidence="11" key="1">
    <citation type="journal article" date="2019" name="Int. J. Syst. Evol. Microbiol.">
        <title>The Global Catalogue of Microorganisms (GCM) 10K type strain sequencing project: providing services to taxonomists for standard genome sequencing and annotation.</title>
        <authorList>
            <consortium name="The Broad Institute Genomics Platform"/>
            <consortium name="The Broad Institute Genome Sequencing Center for Infectious Disease"/>
            <person name="Wu L."/>
            <person name="Ma J."/>
        </authorList>
    </citation>
    <scope>NUCLEOTIDE SEQUENCE [LARGE SCALE GENOMIC DNA]</scope>
    <source>
        <strain evidence="11">CGMCC 4.1641</strain>
    </source>
</reference>
<dbReference type="Gene3D" id="3.40.50.1980">
    <property type="entry name" value="Nitrogenase molybdenum iron protein domain"/>
    <property type="match status" value="2"/>
</dbReference>
<evidence type="ECO:0000259" key="8">
    <source>
        <dbReference type="PROSITE" id="PS01124"/>
    </source>
</evidence>
<evidence type="ECO:0000256" key="5">
    <source>
        <dbReference type="ARBA" id="ARBA00023015"/>
    </source>
</evidence>
<dbReference type="InterPro" id="IPR051313">
    <property type="entry name" value="Bact_iron-sidero_bind"/>
</dbReference>
<protein>
    <submittedName>
        <fullName evidence="10">Helix-turn-helix domain-containing protein</fullName>
    </submittedName>
</protein>
<dbReference type="PANTHER" id="PTHR30532:SF26">
    <property type="entry name" value="IRON(3+)-HYDROXAMATE-BINDING PROTEIN FHUD"/>
    <property type="match status" value="1"/>
</dbReference>
<dbReference type="SUPFAM" id="SSF53807">
    <property type="entry name" value="Helical backbone' metal receptor"/>
    <property type="match status" value="1"/>
</dbReference>
<proteinExistence type="inferred from homology"/>
<dbReference type="EMBL" id="JBHSED010000040">
    <property type="protein sequence ID" value="MFC4305525.1"/>
    <property type="molecule type" value="Genomic_DNA"/>
</dbReference>
<dbReference type="SUPFAM" id="SSF46689">
    <property type="entry name" value="Homeodomain-like"/>
    <property type="match status" value="2"/>
</dbReference>
<dbReference type="Gene3D" id="1.10.10.60">
    <property type="entry name" value="Homeodomain-like"/>
    <property type="match status" value="2"/>
</dbReference>
<keyword evidence="3" id="KW-0813">Transport</keyword>
<evidence type="ECO:0000313" key="10">
    <source>
        <dbReference type="EMBL" id="MFC4305525.1"/>
    </source>
</evidence>
<dbReference type="PROSITE" id="PS00041">
    <property type="entry name" value="HTH_ARAC_FAMILY_1"/>
    <property type="match status" value="1"/>
</dbReference>
<accession>A0ABV8SE78</accession>
<evidence type="ECO:0000256" key="2">
    <source>
        <dbReference type="ARBA" id="ARBA00008814"/>
    </source>
</evidence>
<evidence type="ECO:0000256" key="7">
    <source>
        <dbReference type="ARBA" id="ARBA00023163"/>
    </source>
</evidence>
<keyword evidence="6" id="KW-0238">DNA-binding</keyword>
<name>A0ABV8SE78_9BACL</name>
<dbReference type="Pfam" id="PF12833">
    <property type="entry name" value="HTH_18"/>
    <property type="match status" value="1"/>
</dbReference>
<comment type="subcellular location">
    <subcellularLocation>
        <location evidence="1">Cell envelope</location>
    </subcellularLocation>
</comment>
<dbReference type="InterPro" id="IPR011051">
    <property type="entry name" value="RmlC_Cupin_sf"/>
</dbReference>
<keyword evidence="4" id="KW-0732">Signal</keyword>
<keyword evidence="5" id="KW-0805">Transcription regulation</keyword>
<dbReference type="RefSeq" id="WP_204601130.1">
    <property type="nucleotide sequence ID" value="NZ_JBHSED010000040.1"/>
</dbReference>
<dbReference type="PANTHER" id="PTHR30532">
    <property type="entry name" value="IRON III DICITRATE-BINDING PERIPLASMIC PROTEIN"/>
    <property type="match status" value="1"/>
</dbReference>
<dbReference type="InterPro" id="IPR009057">
    <property type="entry name" value="Homeodomain-like_sf"/>
</dbReference>
<feature type="domain" description="HTH araC/xylS-type" evidence="8">
    <location>
        <begin position="170"/>
        <end position="268"/>
    </location>
</feature>
<comment type="caution">
    <text evidence="10">The sequence shown here is derived from an EMBL/GenBank/DDBJ whole genome shotgun (WGS) entry which is preliminary data.</text>
</comment>
<dbReference type="PROSITE" id="PS01124">
    <property type="entry name" value="HTH_ARAC_FAMILY_2"/>
    <property type="match status" value="1"/>
</dbReference>
<dbReference type="SMART" id="SM00342">
    <property type="entry name" value="HTH_ARAC"/>
    <property type="match status" value="1"/>
</dbReference>
<sequence length="536" mass="60752">MLAMTVLNRFLYQLNRLRLVQYHSGDDAGDPSGEGHTVLFVTEGRGDIHIDGETHPLEVGHVYCAAPGHLLQFRNIPEHSLVRAYRIEFERFGLMEHSSVHRLFRKPGFHLESGEIRVAEPHRAMALAEEMMSLSVEEASLLENRFRQLLEELLGRKSGQADGRTPTKIQEAILYMKEHYSGKITRDLMAGMLKLNPEYFSTLFKKETDVGFSEYLNRLRVEKAKELLFLSTRGVHEVALEVGYTDGFYFSRKFKELAGETPTAFAGREKRIVALQHLGHLLALGVKPVGAAPTYLTRWGIANDRMTDIAWISEQFRLEDIAALRPDLIIVHHLIDDEQLERLSSVARTVVVPYNKSSPLALFSLFSELLGKKKEASVFMERFNRKAEKARRRLADAIRADQTVAYYEIWKDRIWLMSEANGRGVANLYHALGLEPPAALKRDVLDPGIPLSISIEELPGYAADHMLVGVYRSEQEAASDSGWFEQLQQSCEWRGLPAVLHGRARFVDLHALAPSDMLSLFHQLDLQVDSLLTPIK</sequence>
<keyword evidence="7" id="KW-0804">Transcription</keyword>
<keyword evidence="11" id="KW-1185">Reference proteome</keyword>